<dbReference type="AlphaFoldDB" id="A0A6L2M246"/>
<gene>
    <name evidence="1" type="ORF">Tci_039497</name>
</gene>
<evidence type="ECO:0000313" key="1">
    <source>
        <dbReference type="EMBL" id="GEU67519.1"/>
    </source>
</evidence>
<comment type="caution">
    <text evidence="1">The sequence shown here is derived from an EMBL/GenBank/DDBJ whole genome shotgun (WGS) entry which is preliminary data.</text>
</comment>
<protein>
    <recommendedName>
        <fullName evidence="2">Reverse transcriptase domain-containing protein</fullName>
    </recommendedName>
</protein>
<accession>A0A6L2M246</accession>
<evidence type="ECO:0008006" key="2">
    <source>
        <dbReference type="Google" id="ProtNLM"/>
    </source>
</evidence>
<sequence length="361" mass="40864">MHREDENAKDVQMADHLRPIEELLQIPTEGIEDAILVPGVLMDEFELKIELLDFISNNPFFGVAETLLENEPPNSIKTWVDLVSNSDSSTQIDAITALTKQVEALGYHIAIMLETYNHNQEAVIQQMQNKMGQIAEALQERPSVAKPLLILIILFRIMKRFTLRLLSYDPSIDPSPIIERSDSHHEEFADELAHIISPPKNDHFNFDIEANPGGLTRLLNGNLSSESEFSDTGHLVSFPSGNEDKFFNPEIHIIKEVYSKRSLILPLDVLSPILLGSDLLSLKDSSEIDHLLSFPSKNKDKVFNPRILMVYEFHSFRRKLACRPNKNFKIVKRKILNEISLKIESSICVDPKDKGMQGGSS</sequence>
<name>A0A6L2M246_TANCI</name>
<reference evidence="1" key="1">
    <citation type="journal article" date="2019" name="Sci. Rep.">
        <title>Draft genome of Tanacetum cinerariifolium, the natural source of mosquito coil.</title>
        <authorList>
            <person name="Yamashiro T."/>
            <person name="Shiraishi A."/>
            <person name="Satake H."/>
            <person name="Nakayama K."/>
        </authorList>
    </citation>
    <scope>NUCLEOTIDE SEQUENCE</scope>
</reference>
<proteinExistence type="predicted"/>
<organism evidence="1">
    <name type="scientific">Tanacetum cinerariifolium</name>
    <name type="common">Dalmatian daisy</name>
    <name type="synonym">Chrysanthemum cinerariifolium</name>
    <dbReference type="NCBI Taxonomy" id="118510"/>
    <lineage>
        <taxon>Eukaryota</taxon>
        <taxon>Viridiplantae</taxon>
        <taxon>Streptophyta</taxon>
        <taxon>Embryophyta</taxon>
        <taxon>Tracheophyta</taxon>
        <taxon>Spermatophyta</taxon>
        <taxon>Magnoliopsida</taxon>
        <taxon>eudicotyledons</taxon>
        <taxon>Gunneridae</taxon>
        <taxon>Pentapetalae</taxon>
        <taxon>asterids</taxon>
        <taxon>campanulids</taxon>
        <taxon>Asterales</taxon>
        <taxon>Asteraceae</taxon>
        <taxon>Asteroideae</taxon>
        <taxon>Anthemideae</taxon>
        <taxon>Anthemidinae</taxon>
        <taxon>Tanacetum</taxon>
    </lineage>
</organism>
<dbReference type="EMBL" id="BKCJ010005580">
    <property type="protein sequence ID" value="GEU67519.1"/>
    <property type="molecule type" value="Genomic_DNA"/>
</dbReference>